<sequence>MPPPLATTLHILVRALPASTKTVLSCSALPQTPPKAQLLVVQKRPQRALRQLRALQRSAHPQPTPPRIPVATLANFQFRGFICDVSILTFSGHDSSFHSSRVDRSDVSNTIVKPGELATEELVDFACLGDRGRGVLGDFGVAFL</sequence>
<dbReference type="Proteomes" id="UP000434957">
    <property type="component" value="Unassembled WGS sequence"/>
</dbReference>
<comment type="caution">
    <text evidence="1">The sequence shown here is derived from an EMBL/GenBank/DDBJ whole genome shotgun (WGS) entry which is preliminary data.</text>
</comment>
<protein>
    <submittedName>
        <fullName evidence="1">Uncharacterized protein</fullName>
    </submittedName>
</protein>
<gene>
    <name evidence="1" type="ORF">PR002_g7154</name>
    <name evidence="2" type="ORF">PR003_g7251</name>
</gene>
<dbReference type="EMBL" id="QXFU01000336">
    <property type="protein sequence ID" value="KAE9036296.1"/>
    <property type="molecule type" value="Genomic_DNA"/>
</dbReference>
<evidence type="ECO:0000313" key="2">
    <source>
        <dbReference type="EMBL" id="KAE9346807.1"/>
    </source>
</evidence>
<name>A0A6A3N5Q8_9STRA</name>
<organism evidence="1 4">
    <name type="scientific">Phytophthora rubi</name>
    <dbReference type="NCBI Taxonomy" id="129364"/>
    <lineage>
        <taxon>Eukaryota</taxon>
        <taxon>Sar</taxon>
        <taxon>Stramenopiles</taxon>
        <taxon>Oomycota</taxon>
        <taxon>Peronosporomycetes</taxon>
        <taxon>Peronosporales</taxon>
        <taxon>Peronosporaceae</taxon>
        <taxon>Phytophthora</taxon>
    </lineage>
</organism>
<dbReference type="EMBL" id="QXFT01000338">
    <property type="protein sequence ID" value="KAE9346807.1"/>
    <property type="molecule type" value="Genomic_DNA"/>
</dbReference>
<reference evidence="1 4" key="1">
    <citation type="submission" date="2018-09" db="EMBL/GenBank/DDBJ databases">
        <title>Genomic investigation of the strawberry pathogen Phytophthora fragariae indicates pathogenicity is determined by transcriptional variation in three key races.</title>
        <authorList>
            <person name="Adams T.M."/>
            <person name="Armitage A.D."/>
            <person name="Sobczyk M.K."/>
            <person name="Bates H.J."/>
            <person name="Dunwell J.M."/>
            <person name="Nellist C.F."/>
            <person name="Harrison R.J."/>
        </authorList>
    </citation>
    <scope>NUCLEOTIDE SEQUENCE [LARGE SCALE GENOMIC DNA]</scope>
    <source>
        <strain evidence="1 4">SCRP324</strain>
        <strain evidence="2 3">SCRP333</strain>
    </source>
</reference>
<evidence type="ECO:0000313" key="3">
    <source>
        <dbReference type="Proteomes" id="UP000434957"/>
    </source>
</evidence>
<dbReference type="Proteomes" id="UP000435112">
    <property type="component" value="Unassembled WGS sequence"/>
</dbReference>
<proteinExistence type="predicted"/>
<keyword evidence="3" id="KW-1185">Reference proteome</keyword>
<dbReference type="AlphaFoldDB" id="A0A6A3N5Q8"/>
<evidence type="ECO:0000313" key="1">
    <source>
        <dbReference type="EMBL" id="KAE9036296.1"/>
    </source>
</evidence>
<accession>A0A6A3N5Q8</accession>
<evidence type="ECO:0000313" key="4">
    <source>
        <dbReference type="Proteomes" id="UP000435112"/>
    </source>
</evidence>